<dbReference type="AlphaFoldDB" id="A0A9Q0JKQ2"/>
<evidence type="ECO:0000313" key="2">
    <source>
        <dbReference type="EMBL" id="KAJ4846226.1"/>
    </source>
</evidence>
<proteinExistence type="inferred from homology"/>
<organism evidence="2 3">
    <name type="scientific">Turnera subulata</name>
    <dbReference type="NCBI Taxonomy" id="218843"/>
    <lineage>
        <taxon>Eukaryota</taxon>
        <taxon>Viridiplantae</taxon>
        <taxon>Streptophyta</taxon>
        <taxon>Embryophyta</taxon>
        <taxon>Tracheophyta</taxon>
        <taxon>Spermatophyta</taxon>
        <taxon>Magnoliopsida</taxon>
        <taxon>eudicotyledons</taxon>
        <taxon>Gunneridae</taxon>
        <taxon>Pentapetalae</taxon>
        <taxon>rosids</taxon>
        <taxon>fabids</taxon>
        <taxon>Malpighiales</taxon>
        <taxon>Passifloraceae</taxon>
        <taxon>Turnera</taxon>
    </lineage>
</organism>
<dbReference type="SUPFAM" id="SSF51735">
    <property type="entry name" value="NAD(P)-binding Rossmann-fold domains"/>
    <property type="match status" value="1"/>
</dbReference>
<name>A0A9Q0JKQ2_9ROSI</name>
<dbReference type="InterPro" id="IPR036291">
    <property type="entry name" value="NAD(P)-bd_dom_sf"/>
</dbReference>
<keyword evidence="3" id="KW-1185">Reference proteome</keyword>
<protein>
    <submittedName>
        <fullName evidence="2">Uncharacterized protein</fullName>
    </submittedName>
</protein>
<dbReference type="PANTHER" id="PTHR13812">
    <property type="entry name" value="KETIMINE REDUCTASE MU-CRYSTALLIN"/>
    <property type="match status" value="1"/>
</dbReference>
<dbReference type="PANTHER" id="PTHR13812:SF19">
    <property type="entry name" value="KETIMINE REDUCTASE MU-CRYSTALLIN"/>
    <property type="match status" value="1"/>
</dbReference>
<comment type="similarity">
    <text evidence="1">Belongs to the ornithine cyclodeaminase/mu-crystallin family.</text>
</comment>
<evidence type="ECO:0000256" key="1">
    <source>
        <dbReference type="ARBA" id="ARBA00008903"/>
    </source>
</evidence>
<accession>A0A9Q0JKQ2</accession>
<dbReference type="InterPro" id="IPR023401">
    <property type="entry name" value="ODC_N"/>
</dbReference>
<dbReference type="Gene3D" id="3.30.1780.10">
    <property type="entry name" value="ornithine cyclodeaminase, domain 1"/>
    <property type="match status" value="1"/>
</dbReference>
<dbReference type="GO" id="GO:0005737">
    <property type="term" value="C:cytoplasm"/>
    <property type="evidence" value="ECO:0007669"/>
    <property type="project" value="TreeGrafter"/>
</dbReference>
<reference evidence="2" key="2">
    <citation type="journal article" date="2023" name="Plants (Basel)">
        <title>Annotation of the Turnera subulata (Passifloraceae) Draft Genome Reveals the S-Locus Evolved after the Divergence of Turneroideae from Passifloroideae in a Stepwise Manner.</title>
        <authorList>
            <person name="Henning P.M."/>
            <person name="Roalson E.H."/>
            <person name="Mir W."/>
            <person name="McCubbin A.G."/>
            <person name="Shore J.S."/>
        </authorList>
    </citation>
    <scope>NUCLEOTIDE SEQUENCE</scope>
    <source>
        <strain evidence="2">F60SS</strain>
    </source>
</reference>
<dbReference type="EMBL" id="JAKUCV010001476">
    <property type="protein sequence ID" value="KAJ4846226.1"/>
    <property type="molecule type" value="Genomic_DNA"/>
</dbReference>
<feature type="non-terminal residue" evidence="2">
    <location>
        <position position="1"/>
    </location>
</feature>
<comment type="caution">
    <text evidence="2">The sequence shown here is derived from an EMBL/GenBank/DDBJ whole genome shotgun (WGS) entry which is preliminary data.</text>
</comment>
<evidence type="ECO:0000313" key="3">
    <source>
        <dbReference type="Proteomes" id="UP001141552"/>
    </source>
</evidence>
<dbReference type="OrthoDB" id="41492at2759"/>
<dbReference type="InterPro" id="IPR003462">
    <property type="entry name" value="ODC_Mu_crystall"/>
</dbReference>
<dbReference type="Proteomes" id="UP001141552">
    <property type="component" value="Unassembled WGS sequence"/>
</dbReference>
<dbReference type="Pfam" id="PF02423">
    <property type="entry name" value="OCD_Mu_crystall"/>
    <property type="match status" value="1"/>
</dbReference>
<reference evidence="2" key="1">
    <citation type="submission" date="2022-02" db="EMBL/GenBank/DDBJ databases">
        <authorList>
            <person name="Henning P.M."/>
            <person name="McCubbin A.G."/>
            <person name="Shore J.S."/>
        </authorList>
    </citation>
    <scope>NUCLEOTIDE SEQUENCE</scope>
    <source>
        <strain evidence="2">F60SS</strain>
        <tissue evidence="2">Leaves</tissue>
    </source>
</reference>
<sequence length="186" mass="20851">HFHTSLSPQSLHPSTLQSTKSIKFLHHAILVHLFLPTLYRRQACHLLPTKLLPNLPGIHASYALFSATTGQTLASTDGTVLTLYRTSCSSGLASKILAREDSQVHVMVDAGALAPHLIKAHLAARPSLREVTIWNRTLKKAEDLVEKLRKECVGVCFESNEKLEDWRKLMNWVDLTTEPTVYTDFQ</sequence>
<gene>
    <name evidence="2" type="ORF">Tsubulata_027310</name>
</gene>